<dbReference type="Pfam" id="PF16087">
    <property type="entry name" value="DUF4817"/>
    <property type="match status" value="1"/>
</dbReference>
<accession>A0A914Z9V4</accession>
<keyword evidence="2" id="KW-1185">Reference proteome</keyword>
<dbReference type="AlphaFoldDB" id="A0A914Z9V4"/>
<dbReference type="Proteomes" id="UP000887577">
    <property type="component" value="Unplaced"/>
</dbReference>
<dbReference type="WBParaSite" id="PSU_v2.g9451.t1">
    <property type="protein sequence ID" value="PSU_v2.g9451.t1"/>
    <property type="gene ID" value="PSU_v2.g9451"/>
</dbReference>
<proteinExistence type="predicted"/>
<dbReference type="InterPro" id="IPR032135">
    <property type="entry name" value="DUF4817"/>
</dbReference>
<sequence>MDQSITSNSTLSLHITAYENALEAVNVEKNGNKITTKVIKKWEYGKQVPTASTTDIQNPFEFPRQQENQAIRPEVMEYRADQGLLNPNDRGNYKKYTPQQKTDCVIWYIESWSPTSVQRSFHAKYGRNVPVPDARTIKQWFERFQQRGTVYRIERVSNRPVRTNVNVQEVLEYFSAFQHSSLRRAENELGIPKVLSI</sequence>
<name>A0A914Z9V4_9BILA</name>
<evidence type="ECO:0000259" key="1">
    <source>
        <dbReference type="Pfam" id="PF16087"/>
    </source>
</evidence>
<feature type="domain" description="DUF4817" evidence="1">
    <location>
        <begin position="99"/>
        <end position="151"/>
    </location>
</feature>
<evidence type="ECO:0000313" key="3">
    <source>
        <dbReference type="WBParaSite" id="PSU_v2.g9451.t1"/>
    </source>
</evidence>
<protein>
    <submittedName>
        <fullName evidence="3">DUF4817 domain-containing protein</fullName>
    </submittedName>
</protein>
<evidence type="ECO:0000313" key="2">
    <source>
        <dbReference type="Proteomes" id="UP000887577"/>
    </source>
</evidence>
<organism evidence="2 3">
    <name type="scientific">Panagrolaimus superbus</name>
    <dbReference type="NCBI Taxonomy" id="310955"/>
    <lineage>
        <taxon>Eukaryota</taxon>
        <taxon>Metazoa</taxon>
        <taxon>Ecdysozoa</taxon>
        <taxon>Nematoda</taxon>
        <taxon>Chromadorea</taxon>
        <taxon>Rhabditida</taxon>
        <taxon>Tylenchina</taxon>
        <taxon>Panagrolaimomorpha</taxon>
        <taxon>Panagrolaimoidea</taxon>
        <taxon>Panagrolaimidae</taxon>
        <taxon>Panagrolaimus</taxon>
    </lineage>
</organism>
<reference evidence="3" key="1">
    <citation type="submission" date="2022-11" db="UniProtKB">
        <authorList>
            <consortium name="WormBaseParasite"/>
        </authorList>
    </citation>
    <scope>IDENTIFICATION</scope>
</reference>